<name>A0ABV3LL76_9MICO</name>
<keyword evidence="4" id="KW-1185">Reference proteome</keyword>
<accession>A0ABV3LL76</accession>
<evidence type="ECO:0000259" key="2">
    <source>
        <dbReference type="SMART" id="SM00418"/>
    </source>
</evidence>
<sequence length="236" mass="25668">MADEKDSVNEQPSVPAPEQSSVPTPANPAPANPAPVDDVRPDEPHADGVHSDARHATTAMLKAYAHPLRRRIAKAVAGRGHARAADVAADLGVAANSVSFHLRVLADAGLIEEAPEHARDKRDRVWKATEGSWNVGSPEHPIADEELGGTLMMALADDHVDMVRRVVAWAPEYVSGRDPVVHGTFAQANMRLTEAEFKELERRIHELIREVEDAHDPDDPDTRIWGLDIVAADDTI</sequence>
<dbReference type="InterPro" id="IPR036390">
    <property type="entry name" value="WH_DNA-bd_sf"/>
</dbReference>
<evidence type="ECO:0000313" key="4">
    <source>
        <dbReference type="Proteomes" id="UP001553715"/>
    </source>
</evidence>
<dbReference type="CDD" id="cd00090">
    <property type="entry name" value="HTH_ARSR"/>
    <property type="match status" value="1"/>
</dbReference>
<proteinExistence type="predicted"/>
<dbReference type="EMBL" id="JBFBMH010000041">
    <property type="protein sequence ID" value="MEW1976671.1"/>
    <property type="molecule type" value="Genomic_DNA"/>
</dbReference>
<dbReference type="Pfam" id="PF12840">
    <property type="entry name" value="HTH_20"/>
    <property type="match status" value="1"/>
</dbReference>
<dbReference type="InterPro" id="IPR036388">
    <property type="entry name" value="WH-like_DNA-bd_sf"/>
</dbReference>
<dbReference type="SMART" id="SM00418">
    <property type="entry name" value="HTH_ARSR"/>
    <property type="match status" value="1"/>
</dbReference>
<evidence type="ECO:0000313" key="3">
    <source>
        <dbReference type="EMBL" id="MEW1976671.1"/>
    </source>
</evidence>
<dbReference type="RefSeq" id="WP_234001816.1">
    <property type="nucleotide sequence ID" value="NZ_JAJVKR010000026.1"/>
</dbReference>
<feature type="compositionally biased region" description="Basic and acidic residues" evidence="1">
    <location>
        <begin position="37"/>
        <end position="53"/>
    </location>
</feature>
<dbReference type="SUPFAM" id="SSF46785">
    <property type="entry name" value="Winged helix' DNA-binding domain"/>
    <property type="match status" value="1"/>
</dbReference>
<feature type="region of interest" description="Disordered" evidence="1">
    <location>
        <begin position="1"/>
        <end position="53"/>
    </location>
</feature>
<reference evidence="3 4" key="1">
    <citation type="submission" date="2024-06" db="EMBL/GenBank/DDBJ databases">
        <title>The Natural Products Discovery Center: Release of the First 8490 Sequenced Strains for Exploring Actinobacteria Biosynthetic Diversity.</title>
        <authorList>
            <person name="Kalkreuter E."/>
            <person name="Kautsar S.A."/>
            <person name="Yang D."/>
            <person name="Bader C.D."/>
            <person name="Teijaro C.N."/>
            <person name="Fluegel L."/>
            <person name="Davis C.M."/>
            <person name="Simpson J.R."/>
            <person name="Lauterbach L."/>
            <person name="Steele A.D."/>
            <person name="Gui C."/>
            <person name="Meng S."/>
            <person name="Li G."/>
            <person name="Viehrig K."/>
            <person name="Ye F."/>
            <person name="Su P."/>
            <person name="Kiefer A.F."/>
            <person name="Nichols A."/>
            <person name="Cepeda A.J."/>
            <person name="Yan W."/>
            <person name="Fan B."/>
            <person name="Jiang Y."/>
            <person name="Adhikari A."/>
            <person name="Zheng C.-J."/>
            <person name="Schuster L."/>
            <person name="Cowan T.M."/>
            <person name="Smanski M.J."/>
            <person name="Chevrette M.G."/>
            <person name="De Carvalho L.P.S."/>
            <person name="Shen B."/>
        </authorList>
    </citation>
    <scope>NUCLEOTIDE SEQUENCE [LARGE SCALE GENOMIC DNA]</scope>
    <source>
        <strain evidence="3 4">NPDC077434</strain>
    </source>
</reference>
<feature type="domain" description="HTH arsR-type" evidence="2">
    <location>
        <begin position="59"/>
        <end position="172"/>
    </location>
</feature>
<dbReference type="InterPro" id="IPR011991">
    <property type="entry name" value="ArsR-like_HTH"/>
</dbReference>
<dbReference type="InterPro" id="IPR001845">
    <property type="entry name" value="HTH_ArsR_DNA-bd_dom"/>
</dbReference>
<dbReference type="Proteomes" id="UP001553715">
    <property type="component" value="Unassembled WGS sequence"/>
</dbReference>
<gene>
    <name evidence="3" type="ORF">AB0301_16575</name>
</gene>
<organism evidence="3 4">
    <name type="scientific">Microbacterium profundi</name>
    <dbReference type="NCBI Taxonomy" id="450380"/>
    <lineage>
        <taxon>Bacteria</taxon>
        <taxon>Bacillati</taxon>
        <taxon>Actinomycetota</taxon>
        <taxon>Actinomycetes</taxon>
        <taxon>Micrococcales</taxon>
        <taxon>Microbacteriaceae</taxon>
        <taxon>Microbacterium</taxon>
    </lineage>
</organism>
<evidence type="ECO:0000256" key="1">
    <source>
        <dbReference type="SAM" id="MobiDB-lite"/>
    </source>
</evidence>
<dbReference type="Gene3D" id="1.10.10.10">
    <property type="entry name" value="Winged helix-like DNA-binding domain superfamily/Winged helix DNA-binding domain"/>
    <property type="match status" value="1"/>
</dbReference>
<protein>
    <submittedName>
        <fullName evidence="3">Helix-turn-helix domain-containing protein</fullName>
    </submittedName>
</protein>
<comment type="caution">
    <text evidence="3">The sequence shown here is derived from an EMBL/GenBank/DDBJ whole genome shotgun (WGS) entry which is preliminary data.</text>
</comment>